<dbReference type="InterPro" id="IPR003838">
    <property type="entry name" value="ABC3_permease_C"/>
</dbReference>
<reference evidence="9 10" key="1">
    <citation type="submission" date="2016-10" db="EMBL/GenBank/DDBJ databases">
        <authorList>
            <person name="de Groot N.N."/>
        </authorList>
    </citation>
    <scope>NUCLEOTIDE SEQUENCE [LARGE SCALE GENOMIC DNA]</scope>
    <source>
        <strain evidence="9 10">DSM 22789</strain>
    </source>
</reference>
<proteinExistence type="predicted"/>
<comment type="subcellular location">
    <subcellularLocation>
        <location evidence="1">Cell membrane</location>
        <topology evidence="1">Multi-pass membrane protein</topology>
    </subcellularLocation>
</comment>
<evidence type="ECO:0000256" key="2">
    <source>
        <dbReference type="ARBA" id="ARBA00022475"/>
    </source>
</evidence>
<accession>A0A1I6TUW4</accession>
<evidence type="ECO:0000313" key="9">
    <source>
        <dbReference type="EMBL" id="SFS92777.1"/>
    </source>
</evidence>
<feature type="transmembrane region" description="Helical" evidence="6">
    <location>
        <begin position="755"/>
        <end position="776"/>
    </location>
</feature>
<dbReference type="EMBL" id="FOZZ01000007">
    <property type="protein sequence ID" value="SFS92777.1"/>
    <property type="molecule type" value="Genomic_DNA"/>
</dbReference>
<evidence type="ECO:0000256" key="3">
    <source>
        <dbReference type="ARBA" id="ARBA00022692"/>
    </source>
</evidence>
<dbReference type="PANTHER" id="PTHR30572">
    <property type="entry name" value="MEMBRANE COMPONENT OF TRANSPORTER-RELATED"/>
    <property type="match status" value="1"/>
</dbReference>
<feature type="transmembrane region" description="Helical" evidence="6">
    <location>
        <begin position="423"/>
        <end position="442"/>
    </location>
</feature>
<keyword evidence="2" id="KW-1003">Cell membrane</keyword>
<name>A0A1I6TUW4_9SPHI</name>
<keyword evidence="5 6" id="KW-0472">Membrane</keyword>
<evidence type="ECO:0000256" key="4">
    <source>
        <dbReference type="ARBA" id="ARBA00022989"/>
    </source>
</evidence>
<feature type="domain" description="ABC3 transporter permease C-terminal" evidence="7">
    <location>
        <begin position="287"/>
        <end position="403"/>
    </location>
</feature>
<keyword evidence="4 6" id="KW-1133">Transmembrane helix</keyword>
<dbReference type="Pfam" id="PF12704">
    <property type="entry name" value="MacB_PCD"/>
    <property type="match status" value="1"/>
</dbReference>
<evidence type="ECO:0000256" key="1">
    <source>
        <dbReference type="ARBA" id="ARBA00004651"/>
    </source>
</evidence>
<dbReference type="Proteomes" id="UP000198785">
    <property type="component" value="Unassembled WGS sequence"/>
</dbReference>
<feature type="transmembrane region" description="Helical" evidence="6">
    <location>
        <begin position="375"/>
        <end position="398"/>
    </location>
</feature>
<keyword evidence="3 6" id="KW-0812">Transmembrane</keyword>
<evidence type="ECO:0000256" key="6">
    <source>
        <dbReference type="SAM" id="Phobius"/>
    </source>
</evidence>
<dbReference type="PANTHER" id="PTHR30572:SF18">
    <property type="entry name" value="ABC-TYPE MACROLIDE FAMILY EXPORT SYSTEM PERMEASE COMPONENT 2"/>
    <property type="match status" value="1"/>
</dbReference>
<gene>
    <name evidence="9" type="ORF">SAMN05660206_10750</name>
</gene>
<dbReference type="GO" id="GO:0005886">
    <property type="term" value="C:plasma membrane"/>
    <property type="evidence" value="ECO:0007669"/>
    <property type="project" value="UniProtKB-SubCell"/>
</dbReference>
<feature type="transmembrane region" description="Helical" evidence="6">
    <location>
        <begin position="336"/>
        <end position="355"/>
    </location>
</feature>
<evidence type="ECO:0000259" key="7">
    <source>
        <dbReference type="Pfam" id="PF02687"/>
    </source>
</evidence>
<sequence length="795" mass="89189">MLKNYLKTTFRNFVRNKGYTAINILGLSIGMAAAVLILLWIQNEMSMDRFHEKGDRTYVLYNRNQQSNGNIAAWDVTPRILGPTLKADYPEVEAYSRLSRTESVFTVDDKNIKSTGQFVDADFLSMFSFPMMQGDSEQALSDTYNIVLTKGLAKALFGDNEAIGKTVVLDSKQPLLVTGILEDLPNHTQFSFNYLLSMKYSDVLEGGEDTNWGNNSTKTYVMLKEGTSQPVFDEKIKNVKKDYTKADIFPSTHEVFTHSLNDYYLYNKSENGRMVAGNLVTVRLFGVIATLILLIACINFMNLSTARSEKRAKEVGIRKVVGGARKGLIMQFLSESMLLSLISLVIALVTVALVLPYFNQLVQMELSIPVQNPLFWLFGLLFVLFTGLVAGSYPAFYLSSFNPVKVLKGTFRQAKSALTPRKVLVTIQFTFAIVLLIATIVISNQIRFVTEREAGYDREQLIYLDYDVALPKHIESVRHELENQGSILSMTVTSSPITQVWSLGGGYEWEGSNESEEGVDFVRIGANADFVKTMGIELVAGRDIDVRKFPSDSTAMLITETAAKAMNMDNPVGKRMNYKGSTEYMPIVGVIKDFIIESPFQAKIRPLLVQGPKLSWESFVHLRLNPANSIRDNLNTIERVLKKYNPNVPFGYTFVDEAYAQKFSRAERTYKLVILFAGLTIFISCLGLFGLATYMAESRIKEIGVRKVLGASVFQITRLLSKEFLALMLLAFVIASPIAWYVMNKWLEDYSYKIGISWGIFAFAVCITALITLSTVSWQAIRAAMANPVDSLRDE</sequence>
<dbReference type="GO" id="GO:0022857">
    <property type="term" value="F:transmembrane transporter activity"/>
    <property type="evidence" value="ECO:0007669"/>
    <property type="project" value="TreeGrafter"/>
</dbReference>
<feature type="transmembrane region" description="Helical" evidence="6">
    <location>
        <begin position="672"/>
        <end position="696"/>
    </location>
</feature>
<feature type="domain" description="ABC3 transporter permease C-terminal" evidence="7">
    <location>
        <begin position="674"/>
        <end position="787"/>
    </location>
</feature>
<organism evidence="9 10">
    <name type="scientific">Sphingobacterium wenxiniae</name>
    <dbReference type="NCBI Taxonomy" id="683125"/>
    <lineage>
        <taxon>Bacteria</taxon>
        <taxon>Pseudomonadati</taxon>
        <taxon>Bacteroidota</taxon>
        <taxon>Sphingobacteriia</taxon>
        <taxon>Sphingobacteriales</taxon>
        <taxon>Sphingobacteriaceae</taxon>
        <taxon>Sphingobacterium</taxon>
    </lineage>
</organism>
<feature type="transmembrane region" description="Helical" evidence="6">
    <location>
        <begin position="21"/>
        <end position="41"/>
    </location>
</feature>
<dbReference type="STRING" id="683125.SAMN05660206_10750"/>
<dbReference type="OrthoDB" id="1451596at2"/>
<dbReference type="Pfam" id="PF02687">
    <property type="entry name" value="FtsX"/>
    <property type="match status" value="2"/>
</dbReference>
<dbReference type="InterPro" id="IPR025857">
    <property type="entry name" value="MacB_PCD"/>
</dbReference>
<evidence type="ECO:0000256" key="5">
    <source>
        <dbReference type="ARBA" id="ARBA00023136"/>
    </source>
</evidence>
<feature type="transmembrane region" description="Helical" evidence="6">
    <location>
        <begin position="284"/>
        <end position="303"/>
    </location>
</feature>
<dbReference type="RefSeq" id="WP_093365864.1">
    <property type="nucleotide sequence ID" value="NZ_FOZZ01000007.1"/>
</dbReference>
<evidence type="ECO:0000313" key="10">
    <source>
        <dbReference type="Proteomes" id="UP000198785"/>
    </source>
</evidence>
<keyword evidence="10" id="KW-1185">Reference proteome</keyword>
<evidence type="ECO:0000259" key="8">
    <source>
        <dbReference type="Pfam" id="PF12704"/>
    </source>
</evidence>
<feature type="domain" description="MacB-like periplasmic core" evidence="8">
    <location>
        <begin position="20"/>
        <end position="238"/>
    </location>
</feature>
<protein>
    <submittedName>
        <fullName evidence="9">ABC-type transport system, involved in lipoprotein release, permease component</fullName>
    </submittedName>
</protein>
<dbReference type="InterPro" id="IPR050250">
    <property type="entry name" value="Macrolide_Exporter_MacB"/>
</dbReference>
<feature type="transmembrane region" description="Helical" evidence="6">
    <location>
        <begin position="724"/>
        <end position="743"/>
    </location>
</feature>
<dbReference type="AlphaFoldDB" id="A0A1I6TUW4"/>
<keyword evidence="9" id="KW-0449">Lipoprotein</keyword>